<proteinExistence type="predicted"/>
<accession>X1JU01</accession>
<reference evidence="1" key="1">
    <citation type="journal article" date="2014" name="Front. Microbiol.">
        <title>High frequency of phylogenetically diverse reductive dehalogenase-homologous genes in deep subseafloor sedimentary metagenomes.</title>
        <authorList>
            <person name="Kawai M."/>
            <person name="Futagami T."/>
            <person name="Toyoda A."/>
            <person name="Takaki Y."/>
            <person name="Nishi S."/>
            <person name="Hori S."/>
            <person name="Arai W."/>
            <person name="Tsubouchi T."/>
            <person name="Morono Y."/>
            <person name="Uchiyama I."/>
            <person name="Ito T."/>
            <person name="Fujiyama A."/>
            <person name="Inagaki F."/>
            <person name="Takami H."/>
        </authorList>
    </citation>
    <scope>NUCLEOTIDE SEQUENCE</scope>
    <source>
        <strain evidence="1">Expedition CK06-06</strain>
    </source>
</reference>
<sequence>GTAHLKMGEARIHKTGMPSGYCYIEVPKSKARGLKYFGDTGLKELVGEFETWRQAMRADFNADKLLDVLNYLKSRGNAIKSDDAAPETAREYNNAHRDRGEAVGFAEPAKEIKIALQRGVAKPAEISQRQIIQFLSKSFGIPIRGIATFRKKKPGWYNQRTRGIRLKNVNSLRVGAHEVGHHIDIYFNNKASVKMSHAWYGLGAELVRLGKAVYGKKRPKDGYKMEGYAEFVFGWLTGAIDLKKEAPGML</sequence>
<feature type="non-terminal residue" evidence="1">
    <location>
        <position position="1"/>
    </location>
</feature>
<protein>
    <submittedName>
        <fullName evidence="1">Uncharacterized protein</fullName>
    </submittedName>
</protein>
<organism evidence="1">
    <name type="scientific">marine sediment metagenome</name>
    <dbReference type="NCBI Taxonomy" id="412755"/>
    <lineage>
        <taxon>unclassified sequences</taxon>
        <taxon>metagenomes</taxon>
        <taxon>ecological metagenomes</taxon>
    </lineage>
</organism>
<name>X1JU01_9ZZZZ</name>
<comment type="caution">
    <text evidence="1">The sequence shown here is derived from an EMBL/GenBank/DDBJ whole genome shotgun (WGS) entry which is preliminary data.</text>
</comment>
<evidence type="ECO:0000313" key="1">
    <source>
        <dbReference type="EMBL" id="GAH84890.1"/>
    </source>
</evidence>
<gene>
    <name evidence="1" type="ORF">S03H2_57911</name>
</gene>
<dbReference type="AlphaFoldDB" id="X1JU01"/>
<feature type="non-terminal residue" evidence="1">
    <location>
        <position position="250"/>
    </location>
</feature>
<dbReference type="EMBL" id="BARU01037135">
    <property type="protein sequence ID" value="GAH84890.1"/>
    <property type="molecule type" value="Genomic_DNA"/>
</dbReference>